<protein>
    <submittedName>
        <fullName evidence="3">Uncharacterized protein</fullName>
    </submittedName>
</protein>
<dbReference type="Proteomes" id="UP000693981">
    <property type="component" value="Unassembled WGS sequence"/>
</dbReference>
<proteinExistence type="predicted"/>
<keyword evidence="1" id="KW-0175">Coiled coil</keyword>
<feature type="region of interest" description="Disordered" evidence="2">
    <location>
        <begin position="451"/>
        <end position="483"/>
    </location>
</feature>
<name>A0A8T1X4H3_9STRA</name>
<dbReference type="OrthoDB" id="103937at2759"/>
<gene>
    <name evidence="3" type="ORF">PHYBOEH_009214</name>
</gene>
<feature type="compositionally biased region" description="Low complexity" evidence="2">
    <location>
        <begin position="1"/>
        <end position="36"/>
    </location>
</feature>
<comment type="caution">
    <text evidence="3">The sequence shown here is derived from an EMBL/GenBank/DDBJ whole genome shotgun (WGS) entry which is preliminary data.</text>
</comment>
<evidence type="ECO:0000313" key="3">
    <source>
        <dbReference type="EMBL" id="KAG7399288.1"/>
    </source>
</evidence>
<sequence>METATSTSSSRALPSASSLLQRSPSASTADSQRPLPRLLPLPPKSPTVGANDQRLLVFLHPNRSPPASLPVVSPRSVTVAASDKDIAACVGGKRRSRDFDKRRTSSASSEEATGGTPRCSKRCNAGAKGRKPTYIVRKEEKGELEEQIRKLQAQIHYLEQTASKKPNGSSQHGPRRTDHKLFEQEMHNHLLREAVRNQHFQLFSAQSALSELTYSIQQRQCPINTFIRLGRDLEQRRSLLGSMKEQKIRDAKQLMDRRTQFMKGPDVHRHVDNAARAFKALCEYAKRLGTSIMPHADDDSGVFHSRLEVKMAEMPAETNFVTFSDMQMLSPCAGPRNTSHEKHKEPLGILVLDSVDEDELLPYRPREFLREDVNAVIMVTKGSRRVPNDDKDGEASEKCEPCLVIKRWILLTLHPNDHGIAMARTMDFLLQTCIRMGEEMFEATREALANPVTADSASSHVDRNTPRRLPKTRPEQTVTVPTH</sequence>
<feature type="region of interest" description="Disordered" evidence="2">
    <location>
        <begin position="1"/>
        <end position="49"/>
    </location>
</feature>
<dbReference type="EMBL" id="JAGDFL010000057">
    <property type="protein sequence ID" value="KAG7399288.1"/>
    <property type="molecule type" value="Genomic_DNA"/>
</dbReference>
<feature type="coiled-coil region" evidence="1">
    <location>
        <begin position="134"/>
        <end position="161"/>
    </location>
</feature>
<reference evidence="3" key="1">
    <citation type="submission" date="2021-02" db="EMBL/GenBank/DDBJ databases">
        <authorList>
            <person name="Palmer J.M."/>
        </authorList>
    </citation>
    <scope>NUCLEOTIDE SEQUENCE</scope>
    <source>
        <strain evidence="3">SCRP23</strain>
    </source>
</reference>
<evidence type="ECO:0000313" key="4">
    <source>
        <dbReference type="Proteomes" id="UP000693981"/>
    </source>
</evidence>
<dbReference type="AlphaFoldDB" id="A0A8T1X4H3"/>
<keyword evidence="4" id="KW-1185">Reference proteome</keyword>
<evidence type="ECO:0000256" key="1">
    <source>
        <dbReference type="SAM" id="Coils"/>
    </source>
</evidence>
<accession>A0A8T1X4H3</accession>
<organism evidence="3 4">
    <name type="scientific">Phytophthora boehmeriae</name>
    <dbReference type="NCBI Taxonomy" id="109152"/>
    <lineage>
        <taxon>Eukaryota</taxon>
        <taxon>Sar</taxon>
        <taxon>Stramenopiles</taxon>
        <taxon>Oomycota</taxon>
        <taxon>Peronosporomycetes</taxon>
        <taxon>Peronosporales</taxon>
        <taxon>Peronosporaceae</taxon>
        <taxon>Phytophthora</taxon>
    </lineage>
</organism>
<evidence type="ECO:0000256" key="2">
    <source>
        <dbReference type="SAM" id="MobiDB-lite"/>
    </source>
</evidence>
<feature type="region of interest" description="Disordered" evidence="2">
    <location>
        <begin position="92"/>
        <end position="127"/>
    </location>
</feature>